<evidence type="ECO:0000256" key="2">
    <source>
        <dbReference type="SAM" id="SignalP"/>
    </source>
</evidence>
<keyword evidence="4" id="KW-1185">Reference proteome</keyword>
<keyword evidence="2" id="KW-0732">Signal</keyword>
<reference evidence="3 4" key="1">
    <citation type="journal article" date="2019" name="Int. J. Syst. Evol. Microbiol.">
        <title>The Global Catalogue of Microorganisms (GCM) 10K type strain sequencing project: providing services to taxonomists for standard genome sequencing and annotation.</title>
        <authorList>
            <consortium name="The Broad Institute Genomics Platform"/>
            <consortium name="The Broad Institute Genome Sequencing Center for Infectious Disease"/>
            <person name="Wu L."/>
            <person name="Ma J."/>
        </authorList>
    </citation>
    <scope>NUCLEOTIDE SEQUENCE [LARGE SCALE GENOMIC DNA]</scope>
    <source>
        <strain evidence="3 4">JCM 11813</strain>
    </source>
</reference>
<keyword evidence="1" id="KW-0472">Membrane</keyword>
<evidence type="ECO:0000256" key="1">
    <source>
        <dbReference type="SAM" id="Phobius"/>
    </source>
</evidence>
<feature type="transmembrane region" description="Helical" evidence="1">
    <location>
        <begin position="38"/>
        <end position="59"/>
    </location>
</feature>
<feature type="chain" id="PRO_5047473809" evidence="2">
    <location>
        <begin position="18"/>
        <end position="67"/>
    </location>
</feature>
<accession>A0ABN1U9X8</accession>
<feature type="signal peptide" evidence="2">
    <location>
        <begin position="1"/>
        <end position="17"/>
    </location>
</feature>
<proteinExistence type="predicted"/>
<name>A0ABN1U9X8_9ACTN</name>
<keyword evidence="1" id="KW-0812">Transmembrane</keyword>
<evidence type="ECO:0000313" key="3">
    <source>
        <dbReference type="EMBL" id="GAA1130783.1"/>
    </source>
</evidence>
<organism evidence="3 4">
    <name type="scientific">Nocardioides aquiterrae</name>
    <dbReference type="NCBI Taxonomy" id="203799"/>
    <lineage>
        <taxon>Bacteria</taxon>
        <taxon>Bacillati</taxon>
        <taxon>Actinomycetota</taxon>
        <taxon>Actinomycetes</taxon>
        <taxon>Propionibacteriales</taxon>
        <taxon>Nocardioidaceae</taxon>
        <taxon>Nocardioides</taxon>
    </lineage>
</organism>
<dbReference type="Proteomes" id="UP001499979">
    <property type="component" value="Unassembled WGS sequence"/>
</dbReference>
<comment type="caution">
    <text evidence="3">The sequence shown here is derived from an EMBL/GenBank/DDBJ whole genome shotgun (WGS) entry which is preliminary data.</text>
</comment>
<keyword evidence="1" id="KW-1133">Transmembrane helix</keyword>
<sequence>MLKLCIALQLAAMAALASLENRVTRQRDERGSVTIQEVLWAVAAIAIVGIVVAAIKAFVTSESGKIK</sequence>
<gene>
    <name evidence="3" type="ORF">GCM10009606_08550</name>
</gene>
<dbReference type="EMBL" id="BAAAJE010000002">
    <property type="protein sequence ID" value="GAA1130783.1"/>
    <property type="molecule type" value="Genomic_DNA"/>
</dbReference>
<evidence type="ECO:0000313" key="4">
    <source>
        <dbReference type="Proteomes" id="UP001499979"/>
    </source>
</evidence>
<dbReference type="RefSeq" id="WP_343905969.1">
    <property type="nucleotide sequence ID" value="NZ_BAAAJE010000002.1"/>
</dbReference>
<protein>
    <submittedName>
        <fullName evidence="3">Uncharacterized protein</fullName>
    </submittedName>
</protein>